<keyword evidence="3 5" id="KW-0238">DNA-binding</keyword>
<dbReference type="AlphaFoldDB" id="A0AAQ1P610"/>
<dbReference type="SUPFAM" id="SSF56349">
    <property type="entry name" value="DNA breaking-rejoining enzymes"/>
    <property type="match status" value="1"/>
</dbReference>
<dbReference type="PROSITE" id="PS51900">
    <property type="entry name" value="CB"/>
    <property type="match status" value="1"/>
</dbReference>
<comment type="similarity">
    <text evidence="1">Belongs to the 'phage' integrase family.</text>
</comment>
<evidence type="ECO:0000256" key="3">
    <source>
        <dbReference type="ARBA" id="ARBA00023125"/>
    </source>
</evidence>
<organism evidence="8 9">
    <name type="scientific">Pseudomonas inefficax</name>
    <dbReference type="NCBI Taxonomy" id="2078786"/>
    <lineage>
        <taxon>Bacteria</taxon>
        <taxon>Pseudomonadati</taxon>
        <taxon>Pseudomonadota</taxon>
        <taxon>Gammaproteobacteria</taxon>
        <taxon>Pseudomonadales</taxon>
        <taxon>Pseudomonadaceae</taxon>
        <taxon>Pseudomonas</taxon>
    </lineage>
</organism>
<reference evidence="8 9" key="1">
    <citation type="submission" date="2018-02" db="EMBL/GenBank/DDBJ databases">
        <authorList>
            <person name="Dubost A."/>
        </authorList>
    </citation>
    <scope>NUCLEOTIDE SEQUENCE [LARGE SCALE GENOMIC DNA]</scope>
    <source>
        <strain evidence="9">JV551A3</strain>
    </source>
</reference>
<dbReference type="RefSeq" id="WP_133970811.1">
    <property type="nucleotide sequence ID" value="NZ_OPYN01000085.1"/>
</dbReference>
<dbReference type="InterPro" id="IPR002104">
    <property type="entry name" value="Integrase_catalytic"/>
</dbReference>
<dbReference type="PANTHER" id="PTHR30349:SF64">
    <property type="entry name" value="PROPHAGE INTEGRASE INTD-RELATED"/>
    <property type="match status" value="1"/>
</dbReference>
<dbReference type="InterPro" id="IPR011010">
    <property type="entry name" value="DNA_brk_join_enz"/>
</dbReference>
<keyword evidence="2" id="KW-0229">DNA integration</keyword>
<dbReference type="InterPro" id="IPR050090">
    <property type="entry name" value="Tyrosine_recombinase_XerCD"/>
</dbReference>
<dbReference type="Pfam" id="PF00589">
    <property type="entry name" value="Phage_integrase"/>
    <property type="match status" value="1"/>
</dbReference>
<dbReference type="EMBL" id="OPYN01000085">
    <property type="protein sequence ID" value="SPO60442.1"/>
    <property type="molecule type" value="Genomic_DNA"/>
</dbReference>
<dbReference type="GO" id="GO:0006310">
    <property type="term" value="P:DNA recombination"/>
    <property type="evidence" value="ECO:0007669"/>
    <property type="project" value="UniProtKB-KW"/>
</dbReference>
<evidence type="ECO:0000313" key="9">
    <source>
        <dbReference type="Proteomes" id="UP000294335"/>
    </source>
</evidence>
<sequence length="393" mass="45059">MELLWSSEDFVIAGQPYEGFPILLWDSMASCIEANQFFRYYLLRGAIGSKNSWPSTGRALYDFFSFLQAHDLDWRDVDRGEEISLLASYRKYCKDTCGLALSTTRQRLTYVCAFYKFALDKHWVVRLPFNLEERIVKGKTSFLDHASARGRMALVNDAVPRNHKSLPKYLRMTDIKLLLSATKNPHHRIMIQLALHTGLRRNELATFPVTYIFDPDKMGRTERNLRITLDPADGSGMQTKGGKPREVLISRKVMSDLYHYVSTIRGERANLSNQHNSLLLNQVGAPYGDDGKSLNRIIGDIGKRVGLKVHTHTLRHTYATHTLANLQRQPQYGLDPLIFLQRQLGHSSVQTTIVYLHLINEMADRAVLAYDDELNQMTDDSLWDDVRNLSRPI</sequence>
<feature type="domain" description="Tyr recombinase" evidence="6">
    <location>
        <begin position="165"/>
        <end position="368"/>
    </location>
</feature>
<feature type="domain" description="Core-binding (CB)" evidence="7">
    <location>
        <begin position="32"/>
        <end position="119"/>
    </location>
</feature>
<comment type="caution">
    <text evidence="8">The sequence shown here is derived from an EMBL/GenBank/DDBJ whole genome shotgun (WGS) entry which is preliminary data.</text>
</comment>
<keyword evidence="9" id="KW-1185">Reference proteome</keyword>
<dbReference type="PROSITE" id="PS51898">
    <property type="entry name" value="TYR_RECOMBINASE"/>
    <property type="match status" value="1"/>
</dbReference>
<dbReference type="Gene3D" id="1.10.443.10">
    <property type="entry name" value="Intergrase catalytic core"/>
    <property type="match status" value="1"/>
</dbReference>
<accession>A0AAQ1P610</accession>
<evidence type="ECO:0000313" key="8">
    <source>
        <dbReference type="EMBL" id="SPO60442.1"/>
    </source>
</evidence>
<dbReference type="InterPro" id="IPR013762">
    <property type="entry name" value="Integrase-like_cat_sf"/>
</dbReference>
<evidence type="ECO:0000256" key="5">
    <source>
        <dbReference type="PROSITE-ProRule" id="PRU01248"/>
    </source>
</evidence>
<evidence type="ECO:0000256" key="1">
    <source>
        <dbReference type="ARBA" id="ARBA00008857"/>
    </source>
</evidence>
<dbReference type="InterPro" id="IPR044068">
    <property type="entry name" value="CB"/>
</dbReference>
<keyword evidence="4" id="KW-0233">DNA recombination</keyword>
<evidence type="ECO:0000256" key="2">
    <source>
        <dbReference type="ARBA" id="ARBA00022908"/>
    </source>
</evidence>
<dbReference type="PANTHER" id="PTHR30349">
    <property type="entry name" value="PHAGE INTEGRASE-RELATED"/>
    <property type="match status" value="1"/>
</dbReference>
<dbReference type="Proteomes" id="UP000294335">
    <property type="component" value="Unassembled WGS sequence"/>
</dbReference>
<dbReference type="GO" id="GO:0003677">
    <property type="term" value="F:DNA binding"/>
    <property type="evidence" value="ECO:0007669"/>
    <property type="project" value="UniProtKB-UniRule"/>
</dbReference>
<protein>
    <submittedName>
        <fullName evidence="8">Phage integrase site specific recombinase</fullName>
    </submittedName>
</protein>
<evidence type="ECO:0000256" key="4">
    <source>
        <dbReference type="ARBA" id="ARBA00023172"/>
    </source>
</evidence>
<gene>
    <name evidence="8" type="ORF">JV551A3_V1_850063</name>
</gene>
<evidence type="ECO:0000259" key="7">
    <source>
        <dbReference type="PROSITE" id="PS51900"/>
    </source>
</evidence>
<dbReference type="GO" id="GO:0015074">
    <property type="term" value="P:DNA integration"/>
    <property type="evidence" value="ECO:0007669"/>
    <property type="project" value="UniProtKB-KW"/>
</dbReference>
<name>A0AAQ1P610_9PSED</name>
<dbReference type="CDD" id="cd00397">
    <property type="entry name" value="DNA_BRE_C"/>
    <property type="match status" value="1"/>
</dbReference>
<evidence type="ECO:0000259" key="6">
    <source>
        <dbReference type="PROSITE" id="PS51898"/>
    </source>
</evidence>
<dbReference type="Gene3D" id="1.10.150.130">
    <property type="match status" value="1"/>
</dbReference>
<proteinExistence type="inferred from homology"/>
<dbReference type="InterPro" id="IPR010998">
    <property type="entry name" value="Integrase_recombinase_N"/>
</dbReference>